<gene>
    <name evidence="1" type="ORF">GCM10016455_17230</name>
</gene>
<name>A0ABQ3IZ16_9RHOB</name>
<reference evidence="2" key="1">
    <citation type="journal article" date="2019" name="Int. J. Syst. Evol. Microbiol.">
        <title>The Global Catalogue of Microorganisms (GCM) 10K type strain sequencing project: providing services to taxonomists for standard genome sequencing and annotation.</title>
        <authorList>
            <consortium name="The Broad Institute Genomics Platform"/>
            <consortium name="The Broad Institute Genome Sequencing Center for Infectious Disease"/>
            <person name="Wu L."/>
            <person name="Ma J."/>
        </authorList>
    </citation>
    <scope>NUCLEOTIDE SEQUENCE [LARGE SCALE GENOMIC DNA]</scope>
    <source>
        <strain evidence="2">KCTC 42443</strain>
    </source>
</reference>
<comment type="caution">
    <text evidence="1">The sequence shown here is derived from an EMBL/GenBank/DDBJ whole genome shotgun (WGS) entry which is preliminary data.</text>
</comment>
<evidence type="ECO:0008006" key="3">
    <source>
        <dbReference type="Google" id="ProtNLM"/>
    </source>
</evidence>
<keyword evidence="2" id="KW-1185">Reference proteome</keyword>
<sequence length="103" mass="11783">MGKAMPVCAKPGGLDVIPVQMKRYGMALQRPIQPMPPDIDARLRAGGLRDAYEARPPYQRNDYLAWIARAKRPETREKRVAQMLEELAGGRLYMKMQWRKGQA</sequence>
<dbReference type="Pfam" id="PF13376">
    <property type="entry name" value="OmdA"/>
    <property type="match status" value="1"/>
</dbReference>
<evidence type="ECO:0000313" key="2">
    <source>
        <dbReference type="Proteomes" id="UP000609802"/>
    </source>
</evidence>
<dbReference type="EMBL" id="BNCH01000003">
    <property type="protein sequence ID" value="GHE97305.1"/>
    <property type="molecule type" value="Genomic_DNA"/>
</dbReference>
<organism evidence="1 2">
    <name type="scientific">Aliiroseovarius zhejiangensis</name>
    <dbReference type="NCBI Taxonomy" id="1632025"/>
    <lineage>
        <taxon>Bacteria</taxon>
        <taxon>Pseudomonadati</taxon>
        <taxon>Pseudomonadota</taxon>
        <taxon>Alphaproteobacteria</taxon>
        <taxon>Rhodobacterales</taxon>
        <taxon>Paracoccaceae</taxon>
        <taxon>Aliiroseovarius</taxon>
    </lineage>
</organism>
<proteinExistence type="predicted"/>
<dbReference type="Proteomes" id="UP000609802">
    <property type="component" value="Unassembled WGS sequence"/>
</dbReference>
<protein>
    <recommendedName>
        <fullName evidence="3">YdeI/OmpD-associated family protein</fullName>
    </recommendedName>
</protein>
<evidence type="ECO:0000313" key="1">
    <source>
        <dbReference type="EMBL" id="GHE97305.1"/>
    </source>
</evidence>
<accession>A0ABQ3IZ16</accession>